<dbReference type="PANTHER" id="PTHR35097">
    <property type="entry name" value="GDSL ESTERASE/LIPASE"/>
    <property type="match status" value="1"/>
</dbReference>
<accession>A0AAV3NIZ1</accession>
<dbReference type="PANTHER" id="PTHR35097:SF1">
    <property type="entry name" value="GDSL ESTERASE_LIPASE"/>
    <property type="match status" value="1"/>
</dbReference>
<gene>
    <name evidence="2" type="ORF">LIER_00900</name>
</gene>
<evidence type="ECO:0000256" key="1">
    <source>
        <dbReference type="SAM" id="MobiDB-lite"/>
    </source>
</evidence>
<keyword evidence="3" id="KW-1185">Reference proteome</keyword>
<feature type="compositionally biased region" description="Polar residues" evidence="1">
    <location>
        <begin position="284"/>
        <end position="295"/>
    </location>
</feature>
<feature type="region of interest" description="Disordered" evidence="1">
    <location>
        <begin position="278"/>
        <end position="297"/>
    </location>
</feature>
<evidence type="ECO:0000313" key="2">
    <source>
        <dbReference type="EMBL" id="GAA0139334.1"/>
    </source>
</evidence>
<protein>
    <submittedName>
        <fullName evidence="2">Esterase</fullName>
    </submittedName>
</protein>
<proteinExistence type="predicted"/>
<evidence type="ECO:0000313" key="3">
    <source>
        <dbReference type="Proteomes" id="UP001454036"/>
    </source>
</evidence>
<comment type="caution">
    <text evidence="2">The sequence shown here is derived from an EMBL/GenBank/DDBJ whole genome shotgun (WGS) entry which is preliminary data.</text>
</comment>
<dbReference type="Proteomes" id="UP001454036">
    <property type="component" value="Unassembled WGS sequence"/>
</dbReference>
<name>A0AAV3NIZ1_LITER</name>
<sequence>MEQFKGFFNDMFHWSHRPNSHNPIEILKRLQREAFSDIMKLRDRQEKVERMLTFYKTSKGNPFQNYSTNVRGEIDVAGAVMAINNIDQQQYDAVQKAGIRTGVNSRLTFETTIREKDTLVAEIVANNVQGDISSNPLSLAKVLYAANVSEWFSAVAIPVGAQFRDVAVGTCNPHQDKGLTDYSGFGPSLLNEYNGSAFGIMVKNKNIVASLGQLVSRLGTHATNSGITCCFSTFGQVVCQVSNSTKFSLLGVHKVHKVSPQSACLGPMAIPMWISRQNERTETSSEGDNSPQTGTHWGEINMDGSIAITLESELDDSSRIGGWMEIKKSNPRCLQWAVGISDTPEDELGWGLNLGGLVQDAKHFDHFQAEAFLKFNLGKKFSLQPALVYVSDGSSRFPALMCRSSWSI</sequence>
<dbReference type="EMBL" id="BAABME010000081">
    <property type="protein sequence ID" value="GAA0139334.1"/>
    <property type="molecule type" value="Genomic_DNA"/>
</dbReference>
<organism evidence="2 3">
    <name type="scientific">Lithospermum erythrorhizon</name>
    <name type="common">Purple gromwell</name>
    <name type="synonym">Lithospermum officinale var. erythrorhizon</name>
    <dbReference type="NCBI Taxonomy" id="34254"/>
    <lineage>
        <taxon>Eukaryota</taxon>
        <taxon>Viridiplantae</taxon>
        <taxon>Streptophyta</taxon>
        <taxon>Embryophyta</taxon>
        <taxon>Tracheophyta</taxon>
        <taxon>Spermatophyta</taxon>
        <taxon>Magnoliopsida</taxon>
        <taxon>eudicotyledons</taxon>
        <taxon>Gunneridae</taxon>
        <taxon>Pentapetalae</taxon>
        <taxon>asterids</taxon>
        <taxon>lamiids</taxon>
        <taxon>Boraginales</taxon>
        <taxon>Boraginaceae</taxon>
        <taxon>Boraginoideae</taxon>
        <taxon>Lithospermeae</taxon>
        <taxon>Lithospermum</taxon>
    </lineage>
</organism>
<dbReference type="AlphaFoldDB" id="A0AAV3NIZ1"/>
<reference evidence="2 3" key="1">
    <citation type="submission" date="2024-01" db="EMBL/GenBank/DDBJ databases">
        <title>The complete chloroplast genome sequence of Lithospermum erythrorhizon: insights into the phylogenetic relationship among Boraginaceae species and the maternal lineages of purple gromwells.</title>
        <authorList>
            <person name="Okada T."/>
            <person name="Watanabe K."/>
        </authorList>
    </citation>
    <scope>NUCLEOTIDE SEQUENCE [LARGE SCALE GENOMIC DNA]</scope>
</reference>